<dbReference type="EMBL" id="BSXT01000166">
    <property type="protein sequence ID" value="GMF19552.1"/>
    <property type="molecule type" value="Genomic_DNA"/>
</dbReference>
<sequence>MLEVGGVDGSVVALSTPERPVILKVGGRLRGHVADGALGRSEADGESIEPRRTTSARSRRQPKRHSGIPVLRRCNIPASDMDAPVCDAEHRHYFTVSSGGMIGEHERELNNGGDDNESSSDVGDGEGSEGPSDTDGAPWGSSRDEHQPAALSNKRLRSSSMSSISCRSTQNPPARKKRDGRTKLYLNGYEYT</sequence>
<dbReference type="Proteomes" id="UP001165121">
    <property type="component" value="Unassembled WGS sequence"/>
</dbReference>
<comment type="caution">
    <text evidence="2">The sequence shown here is derived from an EMBL/GenBank/DDBJ whole genome shotgun (WGS) entry which is preliminary data.</text>
</comment>
<accession>A0A9W6WVY9</accession>
<evidence type="ECO:0000313" key="3">
    <source>
        <dbReference type="Proteomes" id="UP001165121"/>
    </source>
</evidence>
<proteinExistence type="predicted"/>
<evidence type="ECO:0000256" key="1">
    <source>
        <dbReference type="SAM" id="MobiDB-lite"/>
    </source>
</evidence>
<keyword evidence="3" id="KW-1185">Reference proteome</keyword>
<name>A0A9W6WVY9_9STRA</name>
<feature type="compositionally biased region" description="Low complexity" evidence="1">
    <location>
        <begin position="158"/>
        <end position="168"/>
    </location>
</feature>
<dbReference type="AlphaFoldDB" id="A0A9W6WVY9"/>
<protein>
    <submittedName>
        <fullName evidence="2">Unnamed protein product</fullName>
    </submittedName>
</protein>
<gene>
    <name evidence="2" type="ORF">Pfra01_000206800</name>
</gene>
<reference evidence="2" key="1">
    <citation type="submission" date="2023-04" db="EMBL/GenBank/DDBJ databases">
        <title>Phytophthora fragariaefolia NBRC 109709.</title>
        <authorList>
            <person name="Ichikawa N."/>
            <person name="Sato H."/>
            <person name="Tonouchi N."/>
        </authorList>
    </citation>
    <scope>NUCLEOTIDE SEQUENCE</scope>
    <source>
        <strain evidence="2">NBRC 109709</strain>
    </source>
</reference>
<feature type="compositionally biased region" description="Basic residues" evidence="1">
    <location>
        <begin position="57"/>
        <end position="66"/>
    </location>
</feature>
<feature type="region of interest" description="Disordered" evidence="1">
    <location>
        <begin position="32"/>
        <end position="70"/>
    </location>
</feature>
<evidence type="ECO:0000313" key="2">
    <source>
        <dbReference type="EMBL" id="GMF19552.1"/>
    </source>
</evidence>
<feature type="region of interest" description="Disordered" evidence="1">
    <location>
        <begin position="97"/>
        <end position="192"/>
    </location>
</feature>
<feature type="compositionally biased region" description="Acidic residues" evidence="1">
    <location>
        <begin position="114"/>
        <end position="127"/>
    </location>
</feature>
<organism evidence="2 3">
    <name type="scientific">Phytophthora fragariaefolia</name>
    <dbReference type="NCBI Taxonomy" id="1490495"/>
    <lineage>
        <taxon>Eukaryota</taxon>
        <taxon>Sar</taxon>
        <taxon>Stramenopiles</taxon>
        <taxon>Oomycota</taxon>
        <taxon>Peronosporomycetes</taxon>
        <taxon>Peronosporales</taxon>
        <taxon>Peronosporaceae</taxon>
        <taxon>Phytophthora</taxon>
    </lineage>
</organism>